<dbReference type="SUPFAM" id="SSF53448">
    <property type="entry name" value="Nucleotide-diphospho-sugar transferases"/>
    <property type="match status" value="1"/>
</dbReference>
<proteinExistence type="predicted"/>
<accession>A0A0F9MCH1</accession>
<reference evidence="2" key="1">
    <citation type="journal article" date="2015" name="Nature">
        <title>Complex archaea that bridge the gap between prokaryotes and eukaryotes.</title>
        <authorList>
            <person name="Spang A."/>
            <person name="Saw J.H."/>
            <person name="Jorgensen S.L."/>
            <person name="Zaremba-Niedzwiedzka K."/>
            <person name="Martijn J."/>
            <person name="Lind A.E."/>
            <person name="van Eijk R."/>
            <person name="Schleper C."/>
            <person name="Guy L."/>
            <person name="Ettema T.J."/>
        </authorList>
    </citation>
    <scope>NUCLEOTIDE SEQUENCE</scope>
</reference>
<dbReference type="CDD" id="cd04186">
    <property type="entry name" value="GT_2_like_c"/>
    <property type="match status" value="1"/>
</dbReference>
<dbReference type="Gene3D" id="3.90.550.10">
    <property type="entry name" value="Spore Coat Polysaccharide Biosynthesis Protein SpsA, Chain A"/>
    <property type="match status" value="1"/>
</dbReference>
<sequence>MVDISFIIVNWNTRDILINCLNSIYKTVKDVDLEICVVDNNSTDGSQEAIKTHFPEVNLIENKTNTGFAHANNQALKIMQSRFTVLLNSDTILQEEAIKNLLTFMNGSPEAGIAGVQLLNDDGSKQNSIDNFPSLETEIFNKSILRLLFPNKYPSKGRNYTSPVEVDSVIGACMMVRKEAMDEVGVLDEDYFIFLEETDWCFRMQKEGWKVYHVPDARVIHSSGYTKKKKPWESQIEYYKSLYMFFRKNRGVVPYIVLRILKPFKILINLILNILGNIITLFQIERLRNRLLKYHKLLIWHLLLCPESMGIRRE</sequence>
<dbReference type="PANTHER" id="PTHR43179:SF7">
    <property type="entry name" value="RHAMNOSYLTRANSFERASE WBBL"/>
    <property type="match status" value="1"/>
</dbReference>
<dbReference type="Pfam" id="PF00535">
    <property type="entry name" value="Glycos_transf_2"/>
    <property type="match status" value="1"/>
</dbReference>
<dbReference type="InterPro" id="IPR029044">
    <property type="entry name" value="Nucleotide-diphossugar_trans"/>
</dbReference>
<protein>
    <recommendedName>
        <fullName evidence="1">Glycosyltransferase 2-like domain-containing protein</fullName>
    </recommendedName>
</protein>
<dbReference type="InterPro" id="IPR001173">
    <property type="entry name" value="Glyco_trans_2-like"/>
</dbReference>
<dbReference type="EMBL" id="LAZR01005798">
    <property type="protein sequence ID" value="KKM97041.1"/>
    <property type="molecule type" value="Genomic_DNA"/>
</dbReference>
<name>A0A0F9MCH1_9ZZZZ</name>
<gene>
    <name evidence="2" type="ORF">LCGC14_1172050</name>
</gene>
<organism evidence="2">
    <name type="scientific">marine sediment metagenome</name>
    <dbReference type="NCBI Taxonomy" id="412755"/>
    <lineage>
        <taxon>unclassified sequences</taxon>
        <taxon>metagenomes</taxon>
        <taxon>ecological metagenomes</taxon>
    </lineage>
</organism>
<feature type="domain" description="Glycosyltransferase 2-like" evidence="1">
    <location>
        <begin position="5"/>
        <end position="184"/>
    </location>
</feature>
<dbReference type="AlphaFoldDB" id="A0A0F9MCH1"/>
<evidence type="ECO:0000313" key="2">
    <source>
        <dbReference type="EMBL" id="KKM97041.1"/>
    </source>
</evidence>
<dbReference type="PANTHER" id="PTHR43179">
    <property type="entry name" value="RHAMNOSYLTRANSFERASE WBBL"/>
    <property type="match status" value="1"/>
</dbReference>
<evidence type="ECO:0000259" key="1">
    <source>
        <dbReference type="Pfam" id="PF00535"/>
    </source>
</evidence>
<comment type="caution">
    <text evidence="2">The sequence shown here is derived from an EMBL/GenBank/DDBJ whole genome shotgun (WGS) entry which is preliminary data.</text>
</comment>